<reference evidence="1 2" key="1">
    <citation type="journal article" date="2014" name="Genome Announc.">
        <title>Draft genome sequences of the altered schaedler flora, a defined bacterial community from gnotobiotic mice.</title>
        <authorList>
            <person name="Wannemuehler M.J."/>
            <person name="Overstreet A.M."/>
            <person name="Ward D.V."/>
            <person name="Phillips G.J."/>
        </authorList>
    </citation>
    <scope>NUCLEOTIDE SEQUENCE [LARGE SCALE GENOMIC DNA]</scope>
    <source>
        <strain evidence="1 2">ASF492</strain>
    </source>
</reference>
<proteinExistence type="predicted"/>
<dbReference type="HOGENOM" id="CLU_147299_0_0_9"/>
<dbReference type="InterPro" id="IPR021695">
    <property type="entry name" value="Phage_KPP10_Orf10"/>
</dbReference>
<name>N2BD33_9FIRM</name>
<sequence>MANTRVTTYNSKKVTCSCGSHIVTGFADDSFITIEQSGDGVSVVSGADGELARSIDPSELFSIKITVQQQSRSNAFFTKMYYADKDCEKGTFSVNIKDLLGKDQFTADVAWVTKLANKTKGKAQNNMEWTLAAHGEIKEG</sequence>
<protein>
    <recommendedName>
        <fullName evidence="3">DUF3277 family protein</fullName>
    </recommendedName>
</protein>
<dbReference type="PATRIC" id="fig|1235802.3.peg.1164"/>
<evidence type="ECO:0008006" key="3">
    <source>
        <dbReference type="Google" id="ProtNLM"/>
    </source>
</evidence>
<gene>
    <name evidence="1" type="ORF">C823_01085</name>
</gene>
<accession>N2BD33</accession>
<dbReference type="OrthoDB" id="3035680at2"/>
<dbReference type="Proteomes" id="UP000012589">
    <property type="component" value="Unassembled WGS sequence"/>
</dbReference>
<dbReference type="AlphaFoldDB" id="N2BD33"/>
<dbReference type="eggNOG" id="ENOG50319WS">
    <property type="taxonomic scope" value="Bacteria"/>
</dbReference>
<dbReference type="EMBL" id="AQFT01000033">
    <property type="protein sequence ID" value="EMZ34704.1"/>
    <property type="molecule type" value="Genomic_DNA"/>
</dbReference>
<keyword evidence="2" id="KW-1185">Reference proteome</keyword>
<comment type="caution">
    <text evidence="1">The sequence shown here is derived from an EMBL/GenBank/DDBJ whole genome shotgun (WGS) entry which is preliminary data.</text>
</comment>
<dbReference type="STRING" id="1235802.C823_01085"/>
<evidence type="ECO:0000313" key="2">
    <source>
        <dbReference type="Proteomes" id="UP000012589"/>
    </source>
</evidence>
<dbReference type="NCBIfam" id="NF047581">
    <property type="entry name" value="gp105_phage_fam"/>
    <property type="match status" value="1"/>
</dbReference>
<evidence type="ECO:0000313" key="1">
    <source>
        <dbReference type="EMBL" id="EMZ34704.1"/>
    </source>
</evidence>
<dbReference type="Pfam" id="PF11681">
    <property type="entry name" value="Phage_Tube_PhiTE"/>
    <property type="match status" value="1"/>
</dbReference>
<organism evidence="1 2">
    <name type="scientific">Eubacterium plexicaudatum ASF492</name>
    <dbReference type="NCBI Taxonomy" id="1235802"/>
    <lineage>
        <taxon>Bacteria</taxon>
        <taxon>Bacillati</taxon>
        <taxon>Bacillota</taxon>
        <taxon>Clostridia</taxon>
        <taxon>Eubacteriales</taxon>
        <taxon>Eubacteriaceae</taxon>
        <taxon>Eubacterium</taxon>
    </lineage>
</organism>